<evidence type="ECO:0000256" key="2">
    <source>
        <dbReference type="ARBA" id="ARBA00021245"/>
    </source>
</evidence>
<gene>
    <name evidence="9" type="ORF">ACFSW8_05510</name>
</gene>
<dbReference type="RefSeq" id="WP_377177667.1">
    <property type="nucleotide sequence ID" value="NZ_JBHUJB010000022.1"/>
</dbReference>
<keyword evidence="4" id="KW-0731">Sigma factor</keyword>
<reference evidence="10" key="1">
    <citation type="journal article" date="2019" name="Int. J. Syst. Evol. Microbiol.">
        <title>The Global Catalogue of Microorganisms (GCM) 10K type strain sequencing project: providing services to taxonomists for standard genome sequencing and annotation.</title>
        <authorList>
            <consortium name="The Broad Institute Genomics Platform"/>
            <consortium name="The Broad Institute Genome Sequencing Center for Infectious Disease"/>
            <person name="Wu L."/>
            <person name="Ma J."/>
        </authorList>
    </citation>
    <scope>NUCLEOTIDE SEQUENCE [LARGE SCALE GENOMIC DNA]</scope>
    <source>
        <strain evidence="10">CCUG 57942</strain>
    </source>
</reference>
<dbReference type="InterPro" id="IPR014284">
    <property type="entry name" value="RNA_pol_sigma-70_dom"/>
</dbReference>
<dbReference type="InterPro" id="IPR007627">
    <property type="entry name" value="RNA_pol_sigma70_r2"/>
</dbReference>
<evidence type="ECO:0000259" key="8">
    <source>
        <dbReference type="Pfam" id="PF04542"/>
    </source>
</evidence>
<dbReference type="NCBIfam" id="TIGR02937">
    <property type="entry name" value="sigma70-ECF"/>
    <property type="match status" value="1"/>
</dbReference>
<dbReference type="InterPro" id="IPR016032">
    <property type="entry name" value="Sig_transdc_resp-reg_C-effctor"/>
</dbReference>
<evidence type="ECO:0000256" key="5">
    <source>
        <dbReference type="ARBA" id="ARBA00023125"/>
    </source>
</evidence>
<evidence type="ECO:0000313" key="9">
    <source>
        <dbReference type="EMBL" id="MFD2158348.1"/>
    </source>
</evidence>
<dbReference type="Proteomes" id="UP001597389">
    <property type="component" value="Unassembled WGS sequence"/>
</dbReference>
<comment type="similarity">
    <text evidence="1">Belongs to the sigma-70 factor family.</text>
</comment>
<comment type="caution">
    <text evidence="9">The sequence shown here is derived from an EMBL/GenBank/DDBJ whole genome shotgun (WGS) entry which is preliminary data.</text>
</comment>
<accession>A0ABW4Z8V6</accession>
<keyword evidence="6" id="KW-0804">Transcription</keyword>
<proteinExistence type="inferred from homology"/>
<evidence type="ECO:0000256" key="1">
    <source>
        <dbReference type="ARBA" id="ARBA00007788"/>
    </source>
</evidence>
<keyword evidence="3" id="KW-0805">Transcription regulation</keyword>
<comment type="function">
    <text evidence="7">Sigma factors are initiation factors that promote the attachment of RNA polymerase to specific initiation sites and are then released. Sigma-S contributes to the protection against external stress, thus playing a role in cellular fitness and survival.</text>
</comment>
<dbReference type="EMBL" id="JBHUJB010000022">
    <property type="protein sequence ID" value="MFD2158348.1"/>
    <property type="molecule type" value="Genomic_DNA"/>
</dbReference>
<organism evidence="9 10">
    <name type="scientific">Rubritalea tangerina</name>
    <dbReference type="NCBI Taxonomy" id="430798"/>
    <lineage>
        <taxon>Bacteria</taxon>
        <taxon>Pseudomonadati</taxon>
        <taxon>Verrucomicrobiota</taxon>
        <taxon>Verrucomicrobiia</taxon>
        <taxon>Verrucomicrobiales</taxon>
        <taxon>Rubritaleaceae</taxon>
        <taxon>Rubritalea</taxon>
    </lineage>
</organism>
<name>A0ABW4Z8V6_9BACT</name>
<evidence type="ECO:0000256" key="4">
    <source>
        <dbReference type="ARBA" id="ARBA00023082"/>
    </source>
</evidence>
<evidence type="ECO:0000313" key="10">
    <source>
        <dbReference type="Proteomes" id="UP001597389"/>
    </source>
</evidence>
<dbReference type="PANTHER" id="PTHR43133">
    <property type="entry name" value="RNA POLYMERASE ECF-TYPE SIGMA FACTO"/>
    <property type="match status" value="1"/>
</dbReference>
<dbReference type="SUPFAM" id="SSF88946">
    <property type="entry name" value="Sigma2 domain of RNA polymerase sigma factors"/>
    <property type="match status" value="1"/>
</dbReference>
<evidence type="ECO:0000256" key="7">
    <source>
        <dbReference type="ARBA" id="ARBA00024701"/>
    </source>
</evidence>
<dbReference type="InterPro" id="IPR013325">
    <property type="entry name" value="RNA_pol_sigma_r2"/>
</dbReference>
<dbReference type="Pfam" id="PF04542">
    <property type="entry name" value="Sigma70_r2"/>
    <property type="match status" value="1"/>
</dbReference>
<keyword evidence="5" id="KW-0238">DNA-binding</keyword>
<evidence type="ECO:0000256" key="6">
    <source>
        <dbReference type="ARBA" id="ARBA00023163"/>
    </source>
</evidence>
<keyword evidence="10" id="KW-1185">Reference proteome</keyword>
<dbReference type="SUPFAM" id="SSF46894">
    <property type="entry name" value="C-terminal effector domain of the bipartite response regulators"/>
    <property type="match status" value="1"/>
</dbReference>
<dbReference type="Gene3D" id="1.10.1740.10">
    <property type="match status" value="1"/>
</dbReference>
<evidence type="ECO:0000256" key="3">
    <source>
        <dbReference type="ARBA" id="ARBA00023015"/>
    </source>
</evidence>
<feature type="domain" description="RNA polymerase sigma-70 region 2" evidence="8">
    <location>
        <begin position="54"/>
        <end position="123"/>
    </location>
</feature>
<dbReference type="InterPro" id="IPR039425">
    <property type="entry name" value="RNA_pol_sigma-70-like"/>
</dbReference>
<sequence>MTFYYRHARRLSYHTSIAAHIRDVSILMQPTYSTSYTLLERAKDQNDCQAWEELINNYRKYIYVVIRSMNVNHSDSDDILQQVLVELWKYLPKYERKDEKIKFRVWLAKITRNQVISFVRKQKSHLKKCEGAKHELEYLDSIETPEIDRIIDQEWKLFLTNAAMEKVETHFSAPALEAFRLFRQGQSPIEIASKIGVKPDSVYKYISRIKLKLFQEIQDLKKELDF</sequence>
<protein>
    <recommendedName>
        <fullName evidence="2">RNA polymerase sigma factor SigS</fullName>
    </recommendedName>
</protein>
<dbReference type="PANTHER" id="PTHR43133:SF8">
    <property type="entry name" value="RNA POLYMERASE SIGMA FACTOR HI_1459-RELATED"/>
    <property type="match status" value="1"/>
</dbReference>